<evidence type="ECO:0000256" key="5">
    <source>
        <dbReference type="ARBA" id="ARBA00022989"/>
    </source>
</evidence>
<keyword evidence="2 8" id="KW-0812">Transmembrane</keyword>
<dbReference type="Gene3D" id="1.20.1560.10">
    <property type="entry name" value="ABC transporter type 1, transmembrane domain"/>
    <property type="match status" value="2"/>
</dbReference>
<feature type="compositionally biased region" description="Basic and acidic residues" evidence="7">
    <location>
        <begin position="1028"/>
        <end position="1039"/>
    </location>
</feature>
<dbReference type="SUPFAM" id="SSF90123">
    <property type="entry name" value="ABC transporter transmembrane region"/>
    <property type="match status" value="2"/>
</dbReference>
<feature type="transmembrane region" description="Helical" evidence="8">
    <location>
        <begin position="161"/>
        <end position="181"/>
    </location>
</feature>
<dbReference type="PANTHER" id="PTHR24221">
    <property type="entry name" value="ATP-BINDING CASSETTE SUB-FAMILY B"/>
    <property type="match status" value="1"/>
</dbReference>
<feature type="transmembrane region" description="Helical" evidence="8">
    <location>
        <begin position="758"/>
        <end position="777"/>
    </location>
</feature>
<dbReference type="InterPro" id="IPR011527">
    <property type="entry name" value="ABC1_TM_dom"/>
</dbReference>
<proteinExistence type="predicted"/>
<sequence>MSRPDDGRAPRSSGPLPRDSASRRLLVPLLGCAVLRAGGWILLAEALTRLLTGLAAALPVPDASDLLDLLLRPPAPAGPVEADQVGLALLLGAAGTLLRAAAEAIAPALGRRTSLQVQADLRRALLRRRLDEADALGEDMGPDAVVATRGLEGLDDYHARVLPALAAAAVVPPALIGWALLRDPLSALLLLLTLPLVPLFMVLIGRHTAERIADSAAGLARLSSQLAELARGLPVLVGLHRAGVQRRSLERVSERHRAATMGTLRTAFVSGLALELIASLSVAVVAVVIGVRLVSGSLGLAEGLVVLVMAAEVYLPLRDLGAAFHATEDAEAARDRIDARLHEPLRVPALDRLRGADDAGEDPAQPVLALDGLRIAYGAGPWVVDGLDLSVPAGEARVLSTGSGTGKSTVLHLLAGLLRDDDVRVAGTVRAPEPGRVLWLGQHPEFAAPTGAEELALAGADPVQARSALEAVGLRADLAERPVDDLSPGERRRLALARLLARLAQTGDDDADGAPRLVLLDEPTAHLDETAADRVRRLLLTIRTDRVPGMSLPPVALLIASHDPALAGSGRPPTAAVADAGIDAAVTGPPVASTAQRVPRGRHVLRLLPWGARRLWAAVGWAVGTHLSAALLAGLSGWLIVMAAYQPPILYLLAVIVLVRAFGVSRGVCRYLERLSAHDAVLAWAGRLRLRIWDRLGADPAAFRRLSRADGALSALVADVDALRDAVPRVLVPVPAALLAWAVTAAIVSVLAPGPAAAALPVAAAGLVLVPAAVLLVDRAASGAAATRRSALLGHVTRLLQAAADLHANGLAERALQRLDRTAEQLDAPARRASRAAGLGAALAVAASSASALAAAQAALDTGTAAPAAALAVLIALSWAEPLAALGTAAAQLPVLRDRGRAVAPLLAGPEPTGSGRPTSAAEADTVVETLLLEDAAAWHPGAQEPVWTGLDLRARRGERIGVVGPSGSGKSTLLSVLLGLLPPAQGRYALLTAAESEEVESKEAGPELGPGTAPVCRPGADAAGTGRRAEAGTRPSADRLRRVAWTPQDALVFDSTVRGNLALSRDPQQAPDEEELTDALRRVGLDGWLAAQPDGLDTRVGPGGRRLSGGQRQRLAVARALLAGADVVLLDEPTAHLGRDEGHALMQDLVAGLGERITVTVTHDEALVADADVVLRLGAEHGHRRR</sequence>
<dbReference type="Gene3D" id="3.40.50.300">
    <property type="entry name" value="P-loop containing nucleotide triphosphate hydrolases"/>
    <property type="match status" value="2"/>
</dbReference>
<dbReference type="InterPro" id="IPR003593">
    <property type="entry name" value="AAA+_ATPase"/>
</dbReference>
<feature type="transmembrane region" description="Helical" evidence="8">
    <location>
        <begin position="187"/>
        <end position="205"/>
    </location>
</feature>
<name>A0ABY2K4M6_9MICC</name>
<feature type="transmembrane region" description="Helical" evidence="8">
    <location>
        <begin position="297"/>
        <end position="315"/>
    </location>
</feature>
<evidence type="ECO:0000256" key="8">
    <source>
        <dbReference type="SAM" id="Phobius"/>
    </source>
</evidence>
<reference evidence="11 12" key="1">
    <citation type="submission" date="2019-03" db="EMBL/GenBank/DDBJ databases">
        <title>Reclassification of Micrococcus aloeverae and Micrococcus yunnanensis as later heterotypic synonyms of Micrococcus luteus.</title>
        <authorList>
            <person name="Huang C.-H."/>
        </authorList>
    </citation>
    <scope>NUCLEOTIDE SEQUENCE [LARGE SCALE GENOMIC DNA]</scope>
    <source>
        <strain evidence="11 12">BCRC 12151</strain>
    </source>
</reference>
<dbReference type="InterPro" id="IPR039421">
    <property type="entry name" value="Type_1_exporter"/>
</dbReference>
<dbReference type="Pfam" id="PF00005">
    <property type="entry name" value="ABC_tran"/>
    <property type="match status" value="2"/>
</dbReference>
<dbReference type="GO" id="GO:0005524">
    <property type="term" value="F:ATP binding"/>
    <property type="evidence" value="ECO:0007669"/>
    <property type="project" value="UniProtKB-KW"/>
</dbReference>
<feature type="transmembrane region" description="Helical" evidence="8">
    <location>
        <begin position="730"/>
        <end position="752"/>
    </location>
</feature>
<keyword evidence="4 11" id="KW-0067">ATP-binding</keyword>
<evidence type="ECO:0000256" key="7">
    <source>
        <dbReference type="SAM" id="MobiDB-lite"/>
    </source>
</evidence>
<feature type="compositionally biased region" description="Low complexity" evidence="7">
    <location>
        <begin position="1018"/>
        <end position="1027"/>
    </location>
</feature>
<dbReference type="EMBL" id="SPKT01000005">
    <property type="protein sequence ID" value="TFI00226.1"/>
    <property type="molecule type" value="Genomic_DNA"/>
</dbReference>
<dbReference type="PROSITE" id="PS50893">
    <property type="entry name" value="ABC_TRANSPORTER_2"/>
    <property type="match status" value="2"/>
</dbReference>
<organism evidence="11 12">
    <name type="scientific">Micrococcus lylae</name>
    <dbReference type="NCBI Taxonomy" id="1273"/>
    <lineage>
        <taxon>Bacteria</taxon>
        <taxon>Bacillati</taxon>
        <taxon>Actinomycetota</taxon>
        <taxon>Actinomycetes</taxon>
        <taxon>Micrococcales</taxon>
        <taxon>Micrococcaceae</taxon>
        <taxon>Micrococcus</taxon>
    </lineage>
</organism>
<dbReference type="InterPro" id="IPR027417">
    <property type="entry name" value="P-loop_NTPase"/>
</dbReference>
<feature type="domain" description="ABC transporter" evidence="9">
    <location>
        <begin position="931"/>
        <end position="1187"/>
    </location>
</feature>
<dbReference type="InterPro" id="IPR036640">
    <property type="entry name" value="ABC1_TM_sf"/>
</dbReference>
<keyword evidence="6 8" id="KW-0472">Membrane</keyword>
<feature type="domain" description="ABC transporter" evidence="9">
    <location>
        <begin position="368"/>
        <end position="604"/>
    </location>
</feature>
<dbReference type="PANTHER" id="PTHR24221:SF654">
    <property type="entry name" value="ATP-BINDING CASSETTE SUB-FAMILY B MEMBER 6"/>
    <property type="match status" value="1"/>
</dbReference>
<evidence type="ECO:0000256" key="3">
    <source>
        <dbReference type="ARBA" id="ARBA00022741"/>
    </source>
</evidence>
<comment type="caution">
    <text evidence="11">The sequence shown here is derived from an EMBL/GenBank/DDBJ whole genome shotgun (WGS) entry which is preliminary data.</text>
</comment>
<feature type="transmembrane region" description="Helical" evidence="8">
    <location>
        <begin position="868"/>
        <end position="891"/>
    </location>
</feature>
<evidence type="ECO:0000256" key="6">
    <source>
        <dbReference type="ARBA" id="ARBA00023136"/>
    </source>
</evidence>
<evidence type="ECO:0000256" key="4">
    <source>
        <dbReference type="ARBA" id="ARBA00022840"/>
    </source>
</evidence>
<dbReference type="SMART" id="SM00382">
    <property type="entry name" value="AAA"/>
    <property type="match status" value="2"/>
</dbReference>
<dbReference type="Proteomes" id="UP000297477">
    <property type="component" value="Unassembled WGS sequence"/>
</dbReference>
<protein>
    <submittedName>
        <fullName evidence="11">ATP-binding cassette domain-containing protein</fullName>
    </submittedName>
</protein>
<feature type="transmembrane region" description="Helical" evidence="8">
    <location>
        <begin position="267"/>
        <end position="291"/>
    </location>
</feature>
<keyword evidence="12" id="KW-1185">Reference proteome</keyword>
<dbReference type="InterPro" id="IPR017871">
    <property type="entry name" value="ABC_transporter-like_CS"/>
</dbReference>
<evidence type="ECO:0000313" key="12">
    <source>
        <dbReference type="Proteomes" id="UP000297477"/>
    </source>
</evidence>
<evidence type="ECO:0000256" key="2">
    <source>
        <dbReference type="ARBA" id="ARBA00022692"/>
    </source>
</evidence>
<dbReference type="SUPFAM" id="SSF52540">
    <property type="entry name" value="P-loop containing nucleoside triphosphate hydrolases"/>
    <property type="match status" value="2"/>
</dbReference>
<evidence type="ECO:0000259" key="10">
    <source>
        <dbReference type="PROSITE" id="PS50929"/>
    </source>
</evidence>
<dbReference type="PROSITE" id="PS00211">
    <property type="entry name" value="ABC_TRANSPORTER_1"/>
    <property type="match status" value="2"/>
</dbReference>
<feature type="domain" description="ABC transmembrane type-1" evidence="10">
    <location>
        <begin position="29"/>
        <end position="329"/>
    </location>
</feature>
<dbReference type="RefSeq" id="WP_135103266.1">
    <property type="nucleotide sequence ID" value="NZ_SPKT01000005.1"/>
</dbReference>
<accession>A0ABY2K4M6</accession>
<gene>
    <name evidence="11" type="ORF">E4A49_04035</name>
</gene>
<feature type="domain" description="ABC transmembrane type-1" evidence="10">
    <location>
        <begin position="616"/>
        <end position="877"/>
    </location>
</feature>
<feature type="transmembrane region" description="Helical" evidence="8">
    <location>
        <begin position="615"/>
        <end position="643"/>
    </location>
</feature>
<feature type="transmembrane region" description="Helical" evidence="8">
    <location>
        <begin position="649"/>
        <end position="669"/>
    </location>
</feature>
<feature type="region of interest" description="Disordered" evidence="7">
    <location>
        <begin position="999"/>
        <end position="1039"/>
    </location>
</feature>
<feature type="transmembrane region" description="Helical" evidence="8">
    <location>
        <begin position="836"/>
        <end position="856"/>
    </location>
</feature>
<comment type="subcellular location">
    <subcellularLocation>
        <location evidence="1">Cell membrane</location>
        <topology evidence="1">Multi-pass membrane protein</topology>
    </subcellularLocation>
</comment>
<keyword evidence="3" id="KW-0547">Nucleotide-binding</keyword>
<evidence type="ECO:0000313" key="11">
    <source>
        <dbReference type="EMBL" id="TFI00226.1"/>
    </source>
</evidence>
<evidence type="ECO:0000259" key="9">
    <source>
        <dbReference type="PROSITE" id="PS50893"/>
    </source>
</evidence>
<dbReference type="PROSITE" id="PS50929">
    <property type="entry name" value="ABC_TM1F"/>
    <property type="match status" value="2"/>
</dbReference>
<dbReference type="InterPro" id="IPR003439">
    <property type="entry name" value="ABC_transporter-like_ATP-bd"/>
</dbReference>
<keyword evidence="5 8" id="KW-1133">Transmembrane helix</keyword>
<dbReference type="Pfam" id="PF00664">
    <property type="entry name" value="ABC_membrane"/>
    <property type="match status" value="1"/>
</dbReference>
<evidence type="ECO:0000256" key="1">
    <source>
        <dbReference type="ARBA" id="ARBA00004651"/>
    </source>
</evidence>